<protein>
    <submittedName>
        <fullName evidence="1">Uncharacterized protein</fullName>
    </submittedName>
</protein>
<reference evidence="1" key="1">
    <citation type="submission" date="2022-08" db="EMBL/GenBank/DDBJ databases">
        <authorList>
            <person name="Gutierrez-Valencia J."/>
        </authorList>
    </citation>
    <scope>NUCLEOTIDE SEQUENCE</scope>
</reference>
<sequence>MQGNLHVWFWLGTLQKLIELCLIPRKRKLNQLQAIM</sequence>
<gene>
    <name evidence="1" type="ORF">LITE_LOCUS20182</name>
</gene>
<dbReference type="EMBL" id="CAMGYJ010000005">
    <property type="protein sequence ID" value="CAI0425016.1"/>
    <property type="molecule type" value="Genomic_DNA"/>
</dbReference>
<dbReference type="Proteomes" id="UP001154282">
    <property type="component" value="Unassembled WGS sequence"/>
</dbReference>
<comment type="caution">
    <text evidence="1">The sequence shown here is derived from an EMBL/GenBank/DDBJ whole genome shotgun (WGS) entry which is preliminary data.</text>
</comment>
<accession>A0AAV0KSF2</accession>
<organism evidence="1 2">
    <name type="scientific">Linum tenue</name>
    <dbReference type="NCBI Taxonomy" id="586396"/>
    <lineage>
        <taxon>Eukaryota</taxon>
        <taxon>Viridiplantae</taxon>
        <taxon>Streptophyta</taxon>
        <taxon>Embryophyta</taxon>
        <taxon>Tracheophyta</taxon>
        <taxon>Spermatophyta</taxon>
        <taxon>Magnoliopsida</taxon>
        <taxon>eudicotyledons</taxon>
        <taxon>Gunneridae</taxon>
        <taxon>Pentapetalae</taxon>
        <taxon>rosids</taxon>
        <taxon>fabids</taxon>
        <taxon>Malpighiales</taxon>
        <taxon>Linaceae</taxon>
        <taxon>Linum</taxon>
    </lineage>
</organism>
<proteinExistence type="predicted"/>
<dbReference type="AlphaFoldDB" id="A0AAV0KSF2"/>
<evidence type="ECO:0000313" key="2">
    <source>
        <dbReference type="Proteomes" id="UP001154282"/>
    </source>
</evidence>
<name>A0AAV0KSF2_9ROSI</name>
<keyword evidence="2" id="KW-1185">Reference proteome</keyword>
<evidence type="ECO:0000313" key="1">
    <source>
        <dbReference type="EMBL" id="CAI0425016.1"/>
    </source>
</evidence>